<dbReference type="InterPro" id="IPR020904">
    <property type="entry name" value="Sc_DH/Rdtase_CS"/>
</dbReference>
<protein>
    <recommendedName>
        <fullName evidence="7">NADPH-dependent 1-acyldihydroxyacetone phosphate reductase</fullName>
    </recommendedName>
</protein>
<dbReference type="GO" id="GO:0000140">
    <property type="term" value="F:acylglycerone-phosphate reductase (NADP+) activity"/>
    <property type="evidence" value="ECO:0007669"/>
    <property type="project" value="TreeGrafter"/>
</dbReference>
<reference evidence="5" key="1">
    <citation type="submission" date="2023-08" db="EMBL/GenBank/DDBJ databases">
        <title>Black Yeasts Isolated from many extreme environments.</title>
        <authorList>
            <person name="Coleine C."/>
            <person name="Stajich J.E."/>
            <person name="Selbmann L."/>
        </authorList>
    </citation>
    <scope>NUCLEOTIDE SEQUENCE</scope>
    <source>
        <strain evidence="5">CCFEE 5401</strain>
    </source>
</reference>
<dbReference type="GO" id="GO:0006654">
    <property type="term" value="P:phosphatidic acid biosynthetic process"/>
    <property type="evidence" value="ECO:0007669"/>
    <property type="project" value="TreeGrafter"/>
</dbReference>
<keyword evidence="2" id="KW-0521">NADP</keyword>
<dbReference type="Pfam" id="PF00106">
    <property type="entry name" value="adh_short"/>
    <property type="match status" value="1"/>
</dbReference>
<dbReference type="AlphaFoldDB" id="A0AAN7TGD2"/>
<dbReference type="GO" id="GO:0005783">
    <property type="term" value="C:endoplasmic reticulum"/>
    <property type="evidence" value="ECO:0007669"/>
    <property type="project" value="TreeGrafter"/>
</dbReference>
<gene>
    <name evidence="5" type="ORF">LTR62_001740</name>
</gene>
<keyword evidence="3" id="KW-0560">Oxidoreductase</keyword>
<dbReference type="PRINTS" id="PR00080">
    <property type="entry name" value="SDRFAMILY"/>
</dbReference>
<comment type="caution">
    <text evidence="5">The sequence shown here is derived from an EMBL/GenBank/DDBJ whole genome shotgun (WGS) entry which is preliminary data.</text>
</comment>
<sequence length="278" mass="30140">MAQKSVLITGCSKGGIGDALAQEFHARGLRVFATARSPAKIEHLKERGIETLRLDVTSPEDVSEAVKKVASKTGGSLDFLILNAGTHHWMPFSDCSIDEVRQMLETNIISIYTVTQPFLPLLIKARGLIATIGSINQVLSPPYQTAYNACKHAINGITDTLRVELASLGVRVVNIVTGSVDTAQHAGAVSLPESSYYAAAKKDIESKKMMNQGWKQRPEEYAKKVVGDLLGSRPGPWIWRGGMATTIWLVTAILPKGWMDDTFAKNASLGLVKPPRAT</sequence>
<accession>A0AAN7TGD2</accession>
<dbReference type="SUPFAM" id="SSF51735">
    <property type="entry name" value="NAD(P)-binding Rossmann-fold domains"/>
    <property type="match status" value="1"/>
</dbReference>
<organism evidence="5 6">
    <name type="scientific">Meristemomyces frigidus</name>
    <dbReference type="NCBI Taxonomy" id="1508187"/>
    <lineage>
        <taxon>Eukaryota</taxon>
        <taxon>Fungi</taxon>
        <taxon>Dikarya</taxon>
        <taxon>Ascomycota</taxon>
        <taxon>Pezizomycotina</taxon>
        <taxon>Dothideomycetes</taxon>
        <taxon>Dothideomycetidae</taxon>
        <taxon>Mycosphaerellales</taxon>
        <taxon>Teratosphaeriaceae</taxon>
        <taxon>Meristemomyces</taxon>
    </lineage>
</organism>
<name>A0AAN7TGD2_9PEZI</name>
<dbReference type="PANTHER" id="PTHR44169">
    <property type="entry name" value="NADPH-DEPENDENT 1-ACYLDIHYDROXYACETONE PHOSPHATE REDUCTASE"/>
    <property type="match status" value="1"/>
</dbReference>
<proteinExistence type="inferred from homology"/>
<dbReference type="InterPro" id="IPR036291">
    <property type="entry name" value="NAD(P)-bd_dom_sf"/>
</dbReference>
<dbReference type="GO" id="GO:0004806">
    <property type="term" value="F:triacylglycerol lipase activity"/>
    <property type="evidence" value="ECO:0007669"/>
    <property type="project" value="TreeGrafter"/>
</dbReference>
<dbReference type="PRINTS" id="PR00081">
    <property type="entry name" value="GDHRDH"/>
</dbReference>
<comment type="similarity">
    <text evidence="1 4">Belongs to the short-chain dehydrogenases/reductases (SDR) family.</text>
</comment>
<dbReference type="EMBL" id="JAVRRL010000014">
    <property type="protein sequence ID" value="KAK5115043.1"/>
    <property type="molecule type" value="Genomic_DNA"/>
</dbReference>
<dbReference type="PANTHER" id="PTHR44169:SF6">
    <property type="entry name" value="NADPH-DEPENDENT 1-ACYLDIHYDROXYACETONE PHOSPHATE REDUCTASE"/>
    <property type="match status" value="1"/>
</dbReference>
<evidence type="ECO:0000313" key="6">
    <source>
        <dbReference type="Proteomes" id="UP001310890"/>
    </source>
</evidence>
<dbReference type="InterPro" id="IPR002347">
    <property type="entry name" value="SDR_fam"/>
</dbReference>
<dbReference type="Gene3D" id="3.40.50.720">
    <property type="entry name" value="NAD(P)-binding Rossmann-like Domain"/>
    <property type="match status" value="1"/>
</dbReference>
<evidence type="ECO:0000256" key="4">
    <source>
        <dbReference type="RuleBase" id="RU000363"/>
    </source>
</evidence>
<dbReference type="CDD" id="cd05374">
    <property type="entry name" value="17beta-HSD-like_SDR_c"/>
    <property type="match status" value="1"/>
</dbReference>
<dbReference type="PROSITE" id="PS00061">
    <property type="entry name" value="ADH_SHORT"/>
    <property type="match status" value="1"/>
</dbReference>
<evidence type="ECO:0008006" key="7">
    <source>
        <dbReference type="Google" id="ProtNLM"/>
    </source>
</evidence>
<evidence type="ECO:0000256" key="1">
    <source>
        <dbReference type="ARBA" id="ARBA00006484"/>
    </source>
</evidence>
<dbReference type="Proteomes" id="UP001310890">
    <property type="component" value="Unassembled WGS sequence"/>
</dbReference>
<evidence type="ECO:0000256" key="2">
    <source>
        <dbReference type="ARBA" id="ARBA00022857"/>
    </source>
</evidence>
<dbReference type="GO" id="GO:0019433">
    <property type="term" value="P:triglyceride catabolic process"/>
    <property type="evidence" value="ECO:0007669"/>
    <property type="project" value="TreeGrafter"/>
</dbReference>
<dbReference type="GO" id="GO:0005811">
    <property type="term" value="C:lipid droplet"/>
    <property type="evidence" value="ECO:0007669"/>
    <property type="project" value="TreeGrafter"/>
</dbReference>
<evidence type="ECO:0000256" key="3">
    <source>
        <dbReference type="ARBA" id="ARBA00023002"/>
    </source>
</evidence>
<evidence type="ECO:0000313" key="5">
    <source>
        <dbReference type="EMBL" id="KAK5115043.1"/>
    </source>
</evidence>